<feature type="chain" id="PRO_5008898553" description="DOMON domain-containing protein" evidence="1">
    <location>
        <begin position="19"/>
        <end position="191"/>
    </location>
</feature>
<protein>
    <recommendedName>
        <fullName evidence="2">DOMON domain-containing protein</fullName>
    </recommendedName>
</protein>
<evidence type="ECO:0000259" key="2">
    <source>
        <dbReference type="SMART" id="SM00664"/>
    </source>
</evidence>
<sequence length="191" mass="20814">MGFLWELLLLGLLPVVLCVHDLVTSCVAGAKGKHCITRPPDCLSTPKTCTQVAAISVGAAGNLHIDIRAKGPLRNRWVGLAFSDDDHMGNDGVIHCVQNDTTAVALLTYNMEHKNIGTVGVDQKYLHPLDLKAEDDSLHCSVDLDRKFKIKSQEFDLSSPHYLLFATGPVRAGKIVPHDKNPIVSTDAYSF</sequence>
<proteinExistence type="predicted"/>
<keyword evidence="4" id="KW-1185">Reference proteome</keyword>
<dbReference type="EMBL" id="BDGG01000008">
    <property type="protein sequence ID" value="GAV02257.1"/>
    <property type="molecule type" value="Genomic_DNA"/>
</dbReference>
<evidence type="ECO:0000313" key="4">
    <source>
        <dbReference type="Proteomes" id="UP000186922"/>
    </source>
</evidence>
<dbReference type="Pfam" id="PF03351">
    <property type="entry name" value="DOMON"/>
    <property type="match status" value="1"/>
</dbReference>
<dbReference type="Proteomes" id="UP000186922">
    <property type="component" value="Unassembled WGS sequence"/>
</dbReference>
<dbReference type="PANTHER" id="PTHR46902:SF1">
    <property type="entry name" value="DOMON DOMAIN-CONTAINING PROTEIN FRRS1L"/>
    <property type="match status" value="1"/>
</dbReference>
<dbReference type="AlphaFoldDB" id="A0A1D1VKW8"/>
<keyword evidence="1" id="KW-0732">Signal</keyword>
<dbReference type="PANTHER" id="PTHR46902">
    <property type="entry name" value="DOMON DOMAIN-CONTAINING PROTEIN FRRS1L"/>
    <property type="match status" value="1"/>
</dbReference>
<dbReference type="GO" id="GO:0099072">
    <property type="term" value="P:regulation of postsynaptic membrane neurotransmitter receptor levels"/>
    <property type="evidence" value="ECO:0007669"/>
    <property type="project" value="TreeGrafter"/>
</dbReference>
<dbReference type="SMART" id="SM00664">
    <property type="entry name" value="DoH"/>
    <property type="match status" value="1"/>
</dbReference>
<gene>
    <name evidence="3" type="primary">RvY_12848-1</name>
    <name evidence="3" type="synonym">RvY_12848.1</name>
    <name evidence="3" type="ORF">RvY_12848</name>
</gene>
<evidence type="ECO:0000313" key="3">
    <source>
        <dbReference type="EMBL" id="GAV02257.1"/>
    </source>
</evidence>
<feature type="domain" description="DOMON" evidence="2">
    <location>
        <begin position="77"/>
        <end position="168"/>
    </location>
</feature>
<evidence type="ECO:0000256" key="1">
    <source>
        <dbReference type="SAM" id="SignalP"/>
    </source>
</evidence>
<organism evidence="3 4">
    <name type="scientific">Ramazzottius varieornatus</name>
    <name type="common">Water bear</name>
    <name type="synonym">Tardigrade</name>
    <dbReference type="NCBI Taxonomy" id="947166"/>
    <lineage>
        <taxon>Eukaryota</taxon>
        <taxon>Metazoa</taxon>
        <taxon>Ecdysozoa</taxon>
        <taxon>Tardigrada</taxon>
        <taxon>Eutardigrada</taxon>
        <taxon>Parachela</taxon>
        <taxon>Hypsibioidea</taxon>
        <taxon>Ramazzottiidae</taxon>
        <taxon>Ramazzottius</taxon>
    </lineage>
</organism>
<comment type="caution">
    <text evidence="3">The sequence shown here is derived from an EMBL/GenBank/DDBJ whole genome shotgun (WGS) entry which is preliminary data.</text>
</comment>
<accession>A0A1D1VKW8</accession>
<dbReference type="STRING" id="947166.A0A1D1VKW8"/>
<feature type="signal peptide" evidence="1">
    <location>
        <begin position="1"/>
        <end position="18"/>
    </location>
</feature>
<dbReference type="InterPro" id="IPR005018">
    <property type="entry name" value="DOMON_domain"/>
</dbReference>
<dbReference type="OrthoDB" id="6418377at2759"/>
<name>A0A1D1VKW8_RAMVA</name>
<dbReference type="InterPro" id="IPR042789">
    <property type="entry name" value="FRRS1L"/>
</dbReference>
<dbReference type="GO" id="GO:1900449">
    <property type="term" value="P:regulation of glutamate receptor signaling pathway"/>
    <property type="evidence" value="ECO:0007669"/>
    <property type="project" value="InterPro"/>
</dbReference>
<reference evidence="3 4" key="1">
    <citation type="journal article" date="2016" name="Nat. Commun.">
        <title>Extremotolerant tardigrade genome and improved radiotolerance of human cultured cells by tardigrade-unique protein.</title>
        <authorList>
            <person name="Hashimoto T."/>
            <person name="Horikawa D.D."/>
            <person name="Saito Y."/>
            <person name="Kuwahara H."/>
            <person name="Kozuka-Hata H."/>
            <person name="Shin-I T."/>
            <person name="Minakuchi Y."/>
            <person name="Ohishi K."/>
            <person name="Motoyama A."/>
            <person name="Aizu T."/>
            <person name="Enomoto A."/>
            <person name="Kondo K."/>
            <person name="Tanaka S."/>
            <person name="Hara Y."/>
            <person name="Koshikawa S."/>
            <person name="Sagara H."/>
            <person name="Miura T."/>
            <person name="Yokobori S."/>
            <person name="Miyagawa K."/>
            <person name="Suzuki Y."/>
            <person name="Kubo T."/>
            <person name="Oyama M."/>
            <person name="Kohara Y."/>
            <person name="Fujiyama A."/>
            <person name="Arakawa K."/>
            <person name="Katayama T."/>
            <person name="Toyoda A."/>
            <person name="Kunieda T."/>
        </authorList>
    </citation>
    <scope>NUCLEOTIDE SEQUENCE [LARGE SCALE GENOMIC DNA]</scope>
    <source>
        <strain evidence="3 4">YOKOZUNA-1</strain>
    </source>
</reference>